<comment type="catalytic activity">
    <reaction evidence="6 9 10">
        <text>4-methyl-5-(2-phosphooxyethyl)-thiazole + 4-amino-2-methyl-5-(diphosphooxymethyl)pyrimidine + H(+) = thiamine phosphate + diphosphate</text>
        <dbReference type="Rhea" id="RHEA:22328"/>
        <dbReference type="ChEBI" id="CHEBI:15378"/>
        <dbReference type="ChEBI" id="CHEBI:33019"/>
        <dbReference type="ChEBI" id="CHEBI:37575"/>
        <dbReference type="ChEBI" id="CHEBI:57841"/>
        <dbReference type="ChEBI" id="CHEBI:58296"/>
        <dbReference type="EC" id="2.5.1.3"/>
    </reaction>
</comment>
<evidence type="ECO:0000256" key="2">
    <source>
        <dbReference type="ARBA" id="ARBA00022679"/>
    </source>
</evidence>
<feature type="binding site" evidence="9">
    <location>
        <position position="167"/>
    </location>
    <ligand>
        <name>2-[(2R,5Z)-2-carboxy-4-methylthiazol-5(2H)-ylidene]ethyl phosphate</name>
        <dbReference type="ChEBI" id="CHEBI:62899"/>
    </ligand>
</feature>
<comment type="catalytic activity">
    <reaction evidence="8 9 10">
        <text>2-[(2R,5Z)-2-carboxy-4-methylthiazol-5(2H)-ylidene]ethyl phosphate + 4-amino-2-methyl-5-(diphosphooxymethyl)pyrimidine + 2 H(+) = thiamine phosphate + CO2 + diphosphate</text>
        <dbReference type="Rhea" id="RHEA:47844"/>
        <dbReference type="ChEBI" id="CHEBI:15378"/>
        <dbReference type="ChEBI" id="CHEBI:16526"/>
        <dbReference type="ChEBI" id="CHEBI:33019"/>
        <dbReference type="ChEBI" id="CHEBI:37575"/>
        <dbReference type="ChEBI" id="CHEBI:57841"/>
        <dbReference type="ChEBI" id="CHEBI:62899"/>
        <dbReference type="EC" id="2.5.1.3"/>
    </reaction>
</comment>
<dbReference type="HAMAP" id="MF_00097">
    <property type="entry name" value="TMP_synthase"/>
    <property type="match status" value="1"/>
</dbReference>
<organism evidence="13 14">
    <name type="scientific">Porcincola intestinalis</name>
    <dbReference type="NCBI Taxonomy" id="2606632"/>
    <lineage>
        <taxon>Bacteria</taxon>
        <taxon>Bacillati</taxon>
        <taxon>Bacillota</taxon>
        <taxon>Clostridia</taxon>
        <taxon>Lachnospirales</taxon>
        <taxon>Lachnospiraceae</taxon>
        <taxon>Porcincola</taxon>
    </lineage>
</organism>
<proteinExistence type="inferred from homology"/>
<keyword evidence="4 9" id="KW-0460">Magnesium</keyword>
<evidence type="ECO:0000256" key="10">
    <source>
        <dbReference type="RuleBase" id="RU003826"/>
    </source>
</evidence>
<feature type="binding site" evidence="9">
    <location>
        <position position="92"/>
    </location>
    <ligand>
        <name>Mg(2+)</name>
        <dbReference type="ChEBI" id="CHEBI:18420"/>
    </ligand>
</feature>
<comment type="pathway">
    <text evidence="1 9 11">Cofactor biosynthesis; thiamine diphosphate biosynthesis; thiamine phosphate from 4-amino-2-methyl-5-diphosphomethylpyrimidine and 4-methyl-5-(2-phosphoethyl)-thiazole: step 1/1.</text>
</comment>
<comment type="cofactor">
    <cofactor evidence="9">
        <name>Mg(2+)</name>
        <dbReference type="ChEBI" id="CHEBI:18420"/>
    </cofactor>
    <text evidence="9">Binds 1 Mg(2+) ion per subunit.</text>
</comment>
<reference evidence="13 14" key="1">
    <citation type="submission" date="2019-08" db="EMBL/GenBank/DDBJ databases">
        <title>In-depth cultivation of the pig gut microbiome towards novel bacterial diversity and tailored functional studies.</title>
        <authorList>
            <person name="Wylensek D."/>
            <person name="Hitch T.C.A."/>
            <person name="Clavel T."/>
        </authorList>
    </citation>
    <scope>NUCLEOTIDE SEQUENCE [LARGE SCALE GENOMIC DNA]</scope>
    <source>
        <strain evidence="13 14">Oil+RF-744-WCA-WT-11</strain>
    </source>
</reference>
<dbReference type="GO" id="GO:0004789">
    <property type="term" value="F:thiamine-phosphate diphosphorylase activity"/>
    <property type="evidence" value="ECO:0007669"/>
    <property type="project" value="UniProtKB-UniRule"/>
</dbReference>
<dbReference type="FunFam" id="3.20.20.70:FF:000096">
    <property type="entry name" value="Thiamine-phosphate synthase"/>
    <property type="match status" value="1"/>
</dbReference>
<feature type="binding site" evidence="9">
    <location>
        <position position="73"/>
    </location>
    <ligand>
        <name>Mg(2+)</name>
        <dbReference type="ChEBI" id="CHEBI:18420"/>
    </ligand>
</feature>
<evidence type="ECO:0000256" key="4">
    <source>
        <dbReference type="ARBA" id="ARBA00022842"/>
    </source>
</evidence>
<feature type="binding site" evidence="9">
    <location>
        <position position="72"/>
    </location>
    <ligand>
        <name>4-amino-2-methyl-5-(diphosphooxymethyl)pyrimidine</name>
        <dbReference type="ChEBI" id="CHEBI:57841"/>
    </ligand>
</feature>
<dbReference type="UniPathway" id="UPA00060">
    <property type="reaction ID" value="UER00141"/>
</dbReference>
<feature type="binding site" evidence="9">
    <location>
        <position position="140"/>
    </location>
    <ligand>
        <name>4-amino-2-methyl-5-(diphosphooxymethyl)pyrimidine</name>
        <dbReference type="ChEBI" id="CHEBI:57841"/>
    </ligand>
</feature>
<feature type="binding site" evidence="9">
    <location>
        <position position="111"/>
    </location>
    <ligand>
        <name>4-amino-2-methyl-5-(diphosphooxymethyl)pyrimidine</name>
        <dbReference type="ChEBI" id="CHEBI:57841"/>
    </ligand>
</feature>
<accession>A0A6L5X3Z8</accession>
<dbReference type="GO" id="GO:0005737">
    <property type="term" value="C:cytoplasm"/>
    <property type="evidence" value="ECO:0007669"/>
    <property type="project" value="TreeGrafter"/>
</dbReference>
<evidence type="ECO:0000256" key="9">
    <source>
        <dbReference type="HAMAP-Rule" id="MF_00097"/>
    </source>
</evidence>
<keyword evidence="14" id="KW-1185">Reference proteome</keyword>
<dbReference type="SUPFAM" id="SSF51391">
    <property type="entry name" value="Thiamin phosphate synthase"/>
    <property type="match status" value="1"/>
</dbReference>
<evidence type="ECO:0000256" key="7">
    <source>
        <dbReference type="ARBA" id="ARBA00047851"/>
    </source>
</evidence>
<feature type="domain" description="Thiamine phosphate synthase/TenI" evidence="12">
    <location>
        <begin position="10"/>
        <end position="190"/>
    </location>
</feature>
<evidence type="ECO:0000256" key="3">
    <source>
        <dbReference type="ARBA" id="ARBA00022723"/>
    </source>
</evidence>
<dbReference type="PANTHER" id="PTHR20857">
    <property type="entry name" value="THIAMINE-PHOSPHATE PYROPHOSPHORYLASE"/>
    <property type="match status" value="1"/>
</dbReference>
<name>A0A6L5X3Z8_9FIRM</name>
<dbReference type="RefSeq" id="WP_154525651.1">
    <property type="nucleotide sequence ID" value="NZ_JAXFDQ010000008.1"/>
</dbReference>
<evidence type="ECO:0000313" key="14">
    <source>
        <dbReference type="Proteomes" id="UP000481852"/>
    </source>
</evidence>
<feature type="binding site" evidence="9">
    <location>
        <begin position="187"/>
        <end position="188"/>
    </location>
    <ligand>
        <name>2-[(2R,5Z)-2-carboxy-4-methylthiazol-5(2H)-ylidene]ethyl phosphate</name>
        <dbReference type="ChEBI" id="CHEBI:62899"/>
    </ligand>
</feature>
<dbReference type="EC" id="2.5.1.3" evidence="9"/>
<sequence length="210" mass="22981">MKFDQQMLRLYAVTDRRWLSGRSLEDVVEEALAAGITMVQLREKHMDPEQFLKEACSLRVLCHRYHVPLLIDDSPEICLRSGADGVHVGQDDMSVQKARALLGPDKIIGATAHNVAEALMAERLGADYLGCGAAFGSHTKENARPIDRSTYRDITYAVHIPVCAIGGITEENIGELRHLGLSGVAVISGIFASDQIGASCRKLLRLSSRL</sequence>
<dbReference type="InterPro" id="IPR036206">
    <property type="entry name" value="ThiamineP_synth_sf"/>
</dbReference>
<evidence type="ECO:0000256" key="5">
    <source>
        <dbReference type="ARBA" id="ARBA00022977"/>
    </source>
</evidence>
<dbReference type="Pfam" id="PF02581">
    <property type="entry name" value="TMP-TENI"/>
    <property type="match status" value="1"/>
</dbReference>
<protein>
    <recommendedName>
        <fullName evidence="9">Thiamine-phosphate synthase</fullName>
        <shortName evidence="9">TP synthase</shortName>
        <shortName evidence="9">TPS</shortName>
        <ecNumber evidence="9">2.5.1.3</ecNumber>
    </recommendedName>
    <alternativeName>
        <fullName evidence="9">Thiamine-phosphate pyrophosphorylase</fullName>
        <shortName evidence="9">TMP pyrophosphorylase</shortName>
        <shortName evidence="9">TMP-PPase</shortName>
    </alternativeName>
</protein>
<gene>
    <name evidence="9 13" type="primary">thiE</name>
    <name evidence="13" type="ORF">FYJ35_08795</name>
</gene>
<dbReference type="GO" id="GO:0009228">
    <property type="term" value="P:thiamine biosynthetic process"/>
    <property type="evidence" value="ECO:0007669"/>
    <property type="project" value="UniProtKB-KW"/>
</dbReference>
<dbReference type="NCBIfam" id="TIGR00693">
    <property type="entry name" value="thiE"/>
    <property type="match status" value="1"/>
</dbReference>
<dbReference type="AlphaFoldDB" id="A0A6L5X3Z8"/>
<evidence type="ECO:0000256" key="11">
    <source>
        <dbReference type="RuleBase" id="RU004253"/>
    </source>
</evidence>
<dbReference type="CDD" id="cd00564">
    <property type="entry name" value="TMP_TenI"/>
    <property type="match status" value="1"/>
</dbReference>
<dbReference type="PANTHER" id="PTHR20857:SF23">
    <property type="entry name" value="THIAMINE BIOSYNTHETIC BIFUNCTIONAL ENZYME"/>
    <property type="match status" value="1"/>
</dbReference>
<dbReference type="InterPro" id="IPR034291">
    <property type="entry name" value="TMP_synthase"/>
</dbReference>
<dbReference type="Proteomes" id="UP000481852">
    <property type="component" value="Unassembled WGS sequence"/>
</dbReference>
<dbReference type="EMBL" id="VULZ01000008">
    <property type="protein sequence ID" value="MSS15129.1"/>
    <property type="molecule type" value="Genomic_DNA"/>
</dbReference>
<dbReference type="InterPro" id="IPR022998">
    <property type="entry name" value="ThiamineP_synth_TenI"/>
</dbReference>
<keyword evidence="5 9" id="KW-0784">Thiamine biosynthesis</keyword>
<comment type="function">
    <text evidence="9">Condenses 4-methyl-5-(beta-hydroxyethyl)thiazole monophosphate (THZ-P) and 2-methyl-4-amino-5-hydroxymethyl pyrimidine pyrophosphate (HMP-PP) to form thiamine monophosphate (TMP).</text>
</comment>
<dbReference type="GO" id="GO:0000287">
    <property type="term" value="F:magnesium ion binding"/>
    <property type="evidence" value="ECO:0007669"/>
    <property type="project" value="UniProtKB-UniRule"/>
</dbReference>
<evidence type="ECO:0000256" key="8">
    <source>
        <dbReference type="ARBA" id="ARBA00047883"/>
    </source>
</evidence>
<dbReference type="Gene3D" id="3.20.20.70">
    <property type="entry name" value="Aldolase class I"/>
    <property type="match status" value="1"/>
</dbReference>
<dbReference type="InterPro" id="IPR013785">
    <property type="entry name" value="Aldolase_TIM"/>
</dbReference>
<comment type="catalytic activity">
    <reaction evidence="7 9 10">
        <text>2-(2-carboxy-4-methylthiazol-5-yl)ethyl phosphate + 4-amino-2-methyl-5-(diphosphooxymethyl)pyrimidine + 2 H(+) = thiamine phosphate + CO2 + diphosphate</text>
        <dbReference type="Rhea" id="RHEA:47848"/>
        <dbReference type="ChEBI" id="CHEBI:15378"/>
        <dbReference type="ChEBI" id="CHEBI:16526"/>
        <dbReference type="ChEBI" id="CHEBI:33019"/>
        <dbReference type="ChEBI" id="CHEBI:37575"/>
        <dbReference type="ChEBI" id="CHEBI:57841"/>
        <dbReference type="ChEBI" id="CHEBI:62890"/>
        <dbReference type="EC" id="2.5.1.3"/>
    </reaction>
</comment>
<evidence type="ECO:0000313" key="13">
    <source>
        <dbReference type="EMBL" id="MSS15129.1"/>
    </source>
</evidence>
<keyword evidence="3 9" id="KW-0479">Metal-binding</keyword>
<evidence type="ECO:0000259" key="12">
    <source>
        <dbReference type="Pfam" id="PF02581"/>
    </source>
</evidence>
<dbReference type="GO" id="GO:0009229">
    <property type="term" value="P:thiamine diphosphate biosynthetic process"/>
    <property type="evidence" value="ECO:0007669"/>
    <property type="project" value="UniProtKB-UniRule"/>
</dbReference>
<comment type="similarity">
    <text evidence="9 10">Belongs to the thiamine-phosphate synthase family.</text>
</comment>
<evidence type="ECO:0000256" key="1">
    <source>
        <dbReference type="ARBA" id="ARBA00005165"/>
    </source>
</evidence>
<feature type="binding site" evidence="9">
    <location>
        <begin position="137"/>
        <end position="139"/>
    </location>
    <ligand>
        <name>2-[(2R,5Z)-2-carboxy-4-methylthiazol-5(2H)-ylidene]ethyl phosphate</name>
        <dbReference type="ChEBI" id="CHEBI:62899"/>
    </ligand>
</feature>
<comment type="caution">
    <text evidence="13">The sequence shown here is derived from an EMBL/GenBank/DDBJ whole genome shotgun (WGS) entry which is preliminary data.</text>
</comment>
<feature type="binding site" evidence="9">
    <location>
        <begin position="40"/>
        <end position="44"/>
    </location>
    <ligand>
        <name>4-amino-2-methyl-5-(diphosphooxymethyl)pyrimidine</name>
        <dbReference type="ChEBI" id="CHEBI:57841"/>
    </ligand>
</feature>
<evidence type="ECO:0000256" key="6">
    <source>
        <dbReference type="ARBA" id="ARBA00047334"/>
    </source>
</evidence>
<keyword evidence="2 9" id="KW-0808">Transferase</keyword>